<dbReference type="OrthoDB" id="980721at2"/>
<dbReference type="SUPFAM" id="SSF160631">
    <property type="entry name" value="SMI1/KNR4-like"/>
    <property type="match status" value="1"/>
</dbReference>
<dbReference type="Gene3D" id="3.40.1580.10">
    <property type="entry name" value="SMI1/KNR4-like"/>
    <property type="match status" value="1"/>
</dbReference>
<feature type="domain" description="Knr4/Smi1-like" evidence="1">
    <location>
        <begin position="8"/>
        <end position="137"/>
    </location>
</feature>
<reference evidence="2 3" key="1">
    <citation type="journal article" date="2018" name="ISME J.">
        <title>Involvement of Burkholderiaceae and sulfurous volatiles in disease-suppressive soils.</title>
        <authorList>
            <person name="Carrion V.J."/>
            <person name="Cordovez V."/>
            <person name="Tyc O."/>
            <person name="Etalo D.W."/>
            <person name="de Bruijn I."/>
            <person name="de Jager V.C."/>
            <person name="Medema M.H."/>
            <person name="Eberl L."/>
            <person name="Raaijmakers J.M."/>
        </authorList>
    </citation>
    <scope>NUCLEOTIDE SEQUENCE [LARGE SCALE GENOMIC DNA]</scope>
    <source>
        <strain evidence="3">mHSR5</strain>
    </source>
</reference>
<evidence type="ECO:0000313" key="3">
    <source>
        <dbReference type="Proteomes" id="UP000253104"/>
    </source>
</evidence>
<gene>
    <name evidence="2" type="ORF">CUJ89_02215</name>
</gene>
<dbReference type="SMART" id="SM00860">
    <property type="entry name" value="SMI1_KNR4"/>
    <property type="match status" value="1"/>
</dbReference>
<organism evidence="2 3">
    <name type="scientific">Burkholderia pyrrocinia</name>
    <name type="common">Pseudomonas pyrrocinia</name>
    <dbReference type="NCBI Taxonomy" id="60550"/>
    <lineage>
        <taxon>Bacteria</taxon>
        <taxon>Pseudomonadati</taxon>
        <taxon>Pseudomonadota</taxon>
        <taxon>Betaproteobacteria</taxon>
        <taxon>Burkholderiales</taxon>
        <taxon>Burkholderiaceae</taxon>
        <taxon>Burkholderia</taxon>
        <taxon>Burkholderia cepacia complex</taxon>
    </lineage>
</organism>
<evidence type="ECO:0000259" key="1">
    <source>
        <dbReference type="SMART" id="SM00860"/>
    </source>
</evidence>
<dbReference type="InterPro" id="IPR018958">
    <property type="entry name" value="Knr4/Smi1-like_dom"/>
</dbReference>
<evidence type="ECO:0000313" key="2">
    <source>
        <dbReference type="EMBL" id="AXF19443.1"/>
    </source>
</evidence>
<dbReference type="Pfam" id="PF09346">
    <property type="entry name" value="SMI1_KNR4"/>
    <property type="match status" value="1"/>
</dbReference>
<proteinExistence type="predicted"/>
<accession>A0A2Z5MQ96</accession>
<dbReference type="InterPro" id="IPR037883">
    <property type="entry name" value="Knr4/Smi1-like_sf"/>
</dbReference>
<dbReference type="EMBL" id="CP024902">
    <property type="protein sequence ID" value="AXF19443.1"/>
    <property type="molecule type" value="Genomic_DNA"/>
</dbReference>
<dbReference type="Proteomes" id="UP000253104">
    <property type="component" value="Chromosome mHSR5_A"/>
</dbReference>
<protein>
    <submittedName>
        <fullName evidence="2">SMI1/KNR4 family protein</fullName>
    </submittedName>
</protein>
<name>A0A2Z5MQ96_BURPY</name>
<dbReference type="AlphaFoldDB" id="A0A2Z5MQ96"/>
<dbReference type="RefSeq" id="WP_114175863.1">
    <property type="nucleotide sequence ID" value="NZ_CP024902.1"/>
</dbReference>
<sequence length="151" mass="17065">MTQTPTIGTTVAGIDAAEASLGRELPRSFAVWLLLNNGRSLGGLPVFPVFDARNPRKTWNSIVRHYNEGWREWRDNFDHADADFSNLLPFAEFGTGNYYCFDYDRAGASVEPTVVLWSHETGETAHVADDFTAFLSLRGHTVERKRNENDR</sequence>